<evidence type="ECO:0000313" key="5">
    <source>
        <dbReference type="Proteomes" id="UP001276150"/>
    </source>
</evidence>
<dbReference type="Pfam" id="PF02397">
    <property type="entry name" value="Bac_transf"/>
    <property type="match status" value="1"/>
</dbReference>
<keyword evidence="4" id="KW-0808">Transferase</keyword>
<dbReference type="InterPro" id="IPR003362">
    <property type="entry name" value="Bact_transf"/>
</dbReference>
<dbReference type="PANTHER" id="PTHR30576:SF10">
    <property type="entry name" value="SLL5057 PROTEIN"/>
    <property type="match status" value="1"/>
</dbReference>
<sequence>MEKTVLVIGASGFVGKTVMRDLLIRGYAVRAAARQPVGIPDGAEYAVLPDLTQPDIAWGALLDGVDRIVYLAARVHVMNDTHPDPLAAYMAVNHDAALSLAHEAARRGIGRFVYLSSVKVNGEQSTRPLTELDPPQPTDPYGISKLRAENALLQLGQETGLAVTILRPPLVYGPGVKANFMALARAAGRGLPLPIGAVQNRRSMVYVENLADLIAVTLEHPAAAGEVFFASDGEDLSTAALTRGLAEAQGKAANLPRVPVALLMLGGRLTGRSSMIQRLTNSLQVSSEKARERLDWTPPYPVWQAIARTGGSLNQPPAQSTAHVKIQLSRSQRLYLSARTLLEKVAATAGLIILSPVYLLLTVLIRLDSPGPALFEQERAGQHHQPFKIYKFRTMRSDAPNLSTEEMQRSGLKVITHLGAFLRRTSLDELPQLLNVLKGEMSFVGPRPALMTQTPVLQLREQAGVDQLLPGITGYAQVTGRDDLQDTEKVERDAYYLHRIGPGMDLKILQLTLNSVVKGTGNK</sequence>
<dbReference type="Pfam" id="PF01370">
    <property type="entry name" value="Epimerase"/>
    <property type="match status" value="1"/>
</dbReference>
<dbReference type="Proteomes" id="UP001276150">
    <property type="component" value="Unassembled WGS sequence"/>
</dbReference>
<dbReference type="InterPro" id="IPR001509">
    <property type="entry name" value="Epimerase_deHydtase"/>
</dbReference>
<dbReference type="CDD" id="cd05232">
    <property type="entry name" value="UDP_G4E_4_SDR_e"/>
    <property type="match status" value="1"/>
</dbReference>
<dbReference type="EMBL" id="JAPMIV010000025">
    <property type="protein sequence ID" value="MDV6375396.1"/>
    <property type="molecule type" value="Genomic_DNA"/>
</dbReference>
<accession>A0ABU4DSI8</accession>
<evidence type="ECO:0000259" key="2">
    <source>
        <dbReference type="Pfam" id="PF01370"/>
    </source>
</evidence>
<evidence type="ECO:0000256" key="1">
    <source>
        <dbReference type="ARBA" id="ARBA00006464"/>
    </source>
</evidence>
<organism evidence="4 5">
    <name type="scientific">Deinococcus arenicola</name>
    <dbReference type="NCBI Taxonomy" id="2994950"/>
    <lineage>
        <taxon>Bacteria</taxon>
        <taxon>Thermotogati</taxon>
        <taxon>Deinococcota</taxon>
        <taxon>Deinococci</taxon>
        <taxon>Deinococcales</taxon>
        <taxon>Deinococcaceae</taxon>
        <taxon>Deinococcus</taxon>
    </lineage>
</organism>
<dbReference type="RefSeq" id="WP_317640734.1">
    <property type="nucleotide sequence ID" value="NZ_JAPMIV010000025.1"/>
</dbReference>
<name>A0ABU4DSI8_9DEIO</name>
<dbReference type="GO" id="GO:0016740">
    <property type="term" value="F:transferase activity"/>
    <property type="evidence" value="ECO:0007669"/>
    <property type="project" value="UniProtKB-KW"/>
</dbReference>
<dbReference type="SUPFAM" id="SSF51735">
    <property type="entry name" value="NAD(P)-binding Rossmann-fold domains"/>
    <property type="match status" value="1"/>
</dbReference>
<reference evidence="4 5" key="1">
    <citation type="submission" date="2022-11" db="EMBL/GenBank/DDBJ databases">
        <title>Deinococcus ZS9-10, Low Temperature and Draught-tolerating, UV-resistant Bacteria from Continental Antarctica.</title>
        <authorList>
            <person name="Cheng L."/>
        </authorList>
    </citation>
    <scope>NUCLEOTIDE SEQUENCE [LARGE SCALE GENOMIC DNA]</scope>
    <source>
        <strain evidence="4 5">ZS9-10</strain>
    </source>
</reference>
<keyword evidence="5" id="KW-1185">Reference proteome</keyword>
<evidence type="ECO:0000313" key="4">
    <source>
        <dbReference type="EMBL" id="MDV6375396.1"/>
    </source>
</evidence>
<comment type="caution">
    <text evidence="4">The sequence shown here is derived from an EMBL/GenBank/DDBJ whole genome shotgun (WGS) entry which is preliminary data.</text>
</comment>
<feature type="domain" description="NAD-dependent epimerase/dehydratase" evidence="2">
    <location>
        <begin position="5"/>
        <end position="225"/>
    </location>
</feature>
<dbReference type="InterPro" id="IPR036291">
    <property type="entry name" value="NAD(P)-bd_dom_sf"/>
</dbReference>
<dbReference type="Gene3D" id="3.40.50.720">
    <property type="entry name" value="NAD(P)-binding Rossmann-like Domain"/>
    <property type="match status" value="1"/>
</dbReference>
<feature type="domain" description="Bacterial sugar transferase" evidence="3">
    <location>
        <begin position="341"/>
        <end position="517"/>
    </location>
</feature>
<evidence type="ECO:0000259" key="3">
    <source>
        <dbReference type="Pfam" id="PF02397"/>
    </source>
</evidence>
<proteinExistence type="inferred from homology"/>
<comment type="similarity">
    <text evidence="1">Belongs to the bacterial sugar transferase family.</text>
</comment>
<gene>
    <name evidence="4" type="ORF">ORD21_12420</name>
</gene>
<protein>
    <submittedName>
        <fullName evidence="4">Sugar transferase</fullName>
    </submittedName>
</protein>
<dbReference type="PANTHER" id="PTHR30576">
    <property type="entry name" value="COLANIC BIOSYNTHESIS UDP-GLUCOSE LIPID CARRIER TRANSFERASE"/>
    <property type="match status" value="1"/>
</dbReference>